<gene>
    <name evidence="2" type="ORF">ALC60_03573</name>
</gene>
<protein>
    <submittedName>
        <fullName evidence="2">Uncharacterized protein</fullName>
    </submittedName>
</protein>
<evidence type="ECO:0000313" key="2">
    <source>
        <dbReference type="EMBL" id="KYQ57611.1"/>
    </source>
</evidence>
<accession>A0A151XB55</accession>
<dbReference type="Proteomes" id="UP000075809">
    <property type="component" value="Unassembled WGS sequence"/>
</dbReference>
<name>A0A151XB55_9HYME</name>
<evidence type="ECO:0000256" key="1">
    <source>
        <dbReference type="SAM" id="MobiDB-lite"/>
    </source>
</evidence>
<dbReference type="EMBL" id="KQ982335">
    <property type="protein sequence ID" value="KYQ57611.1"/>
    <property type="molecule type" value="Genomic_DNA"/>
</dbReference>
<sequence length="127" mass="13928">MHFGCSCEFVRASNARVHELFMRRDVASAASAARSFVVRGGAPGPRAPLERAGGMISLPLPMLEAKSFTASRISSTVARAKDRQGTSPRKRRERVPLWRRSLLDQGSRDMARGMSSNEGEVKGKQVK</sequence>
<keyword evidence="3" id="KW-1185">Reference proteome</keyword>
<feature type="region of interest" description="Disordered" evidence="1">
    <location>
        <begin position="75"/>
        <end position="127"/>
    </location>
</feature>
<evidence type="ECO:0000313" key="3">
    <source>
        <dbReference type="Proteomes" id="UP000075809"/>
    </source>
</evidence>
<proteinExistence type="predicted"/>
<reference evidence="2 3" key="1">
    <citation type="submission" date="2015-09" db="EMBL/GenBank/DDBJ databases">
        <title>Trachymyrmex zeteki WGS genome.</title>
        <authorList>
            <person name="Nygaard S."/>
            <person name="Hu H."/>
            <person name="Boomsma J."/>
            <person name="Zhang G."/>
        </authorList>
    </citation>
    <scope>NUCLEOTIDE SEQUENCE [LARGE SCALE GENOMIC DNA]</scope>
    <source>
        <strain evidence="2">Tzet28-1</strain>
        <tissue evidence="2">Whole body</tissue>
    </source>
</reference>
<dbReference type="AlphaFoldDB" id="A0A151XB55"/>
<organism evidence="2 3">
    <name type="scientific">Mycetomoellerius zeteki</name>
    <dbReference type="NCBI Taxonomy" id="64791"/>
    <lineage>
        <taxon>Eukaryota</taxon>
        <taxon>Metazoa</taxon>
        <taxon>Ecdysozoa</taxon>
        <taxon>Arthropoda</taxon>
        <taxon>Hexapoda</taxon>
        <taxon>Insecta</taxon>
        <taxon>Pterygota</taxon>
        <taxon>Neoptera</taxon>
        <taxon>Endopterygota</taxon>
        <taxon>Hymenoptera</taxon>
        <taxon>Apocrita</taxon>
        <taxon>Aculeata</taxon>
        <taxon>Formicoidea</taxon>
        <taxon>Formicidae</taxon>
        <taxon>Myrmicinae</taxon>
        <taxon>Mycetomoellerius</taxon>
    </lineage>
</organism>